<evidence type="ECO:0000313" key="9">
    <source>
        <dbReference type="EMBL" id="MDQ0339594.1"/>
    </source>
</evidence>
<evidence type="ECO:0000256" key="2">
    <source>
        <dbReference type="ARBA" id="ARBA00010735"/>
    </source>
</evidence>
<feature type="transmembrane region" description="Helical" evidence="8">
    <location>
        <begin position="57"/>
        <end position="77"/>
    </location>
</feature>
<proteinExistence type="inferred from homology"/>
<organism evidence="9 10">
    <name type="scientific">Caldalkalibacillus uzonensis</name>
    <dbReference type="NCBI Taxonomy" id="353224"/>
    <lineage>
        <taxon>Bacteria</taxon>
        <taxon>Bacillati</taxon>
        <taxon>Bacillota</taxon>
        <taxon>Bacilli</taxon>
        <taxon>Bacillales</taxon>
        <taxon>Bacillaceae</taxon>
        <taxon>Caldalkalibacillus</taxon>
    </lineage>
</organism>
<evidence type="ECO:0000256" key="8">
    <source>
        <dbReference type="SAM" id="Phobius"/>
    </source>
</evidence>
<keyword evidence="10" id="KW-1185">Reference proteome</keyword>
<comment type="similarity">
    <text evidence="2">Belongs to the AzlC family.</text>
</comment>
<evidence type="ECO:0000256" key="6">
    <source>
        <dbReference type="ARBA" id="ARBA00022989"/>
    </source>
</evidence>
<protein>
    <submittedName>
        <fullName evidence="9">4-azaleucine resistance transporter AzlC</fullName>
    </submittedName>
</protein>
<reference evidence="9 10" key="1">
    <citation type="submission" date="2023-07" db="EMBL/GenBank/DDBJ databases">
        <title>Genomic Encyclopedia of Type Strains, Phase IV (KMG-IV): sequencing the most valuable type-strain genomes for metagenomic binning, comparative biology and taxonomic classification.</title>
        <authorList>
            <person name="Goeker M."/>
        </authorList>
    </citation>
    <scope>NUCLEOTIDE SEQUENCE [LARGE SCALE GENOMIC DNA]</scope>
    <source>
        <strain evidence="9 10">DSM 17740</strain>
    </source>
</reference>
<evidence type="ECO:0000256" key="5">
    <source>
        <dbReference type="ARBA" id="ARBA00022692"/>
    </source>
</evidence>
<evidence type="ECO:0000256" key="3">
    <source>
        <dbReference type="ARBA" id="ARBA00022448"/>
    </source>
</evidence>
<feature type="transmembrane region" description="Helical" evidence="8">
    <location>
        <begin position="217"/>
        <end position="237"/>
    </location>
</feature>
<evidence type="ECO:0000256" key="4">
    <source>
        <dbReference type="ARBA" id="ARBA00022475"/>
    </source>
</evidence>
<feature type="transmembrane region" description="Helical" evidence="8">
    <location>
        <begin position="31"/>
        <end position="50"/>
    </location>
</feature>
<dbReference type="InterPro" id="IPR011606">
    <property type="entry name" value="Brnchd-chn_aa_trnsp_permease"/>
</dbReference>
<keyword evidence="4" id="KW-1003">Cell membrane</keyword>
<feature type="transmembrane region" description="Helical" evidence="8">
    <location>
        <begin position="192"/>
        <end position="210"/>
    </location>
</feature>
<dbReference type="RefSeq" id="WP_307339801.1">
    <property type="nucleotide sequence ID" value="NZ_JAUSUQ010000008.1"/>
</dbReference>
<dbReference type="Proteomes" id="UP001232445">
    <property type="component" value="Unassembled WGS sequence"/>
</dbReference>
<evidence type="ECO:0000256" key="7">
    <source>
        <dbReference type="ARBA" id="ARBA00023136"/>
    </source>
</evidence>
<feature type="transmembrane region" description="Helical" evidence="8">
    <location>
        <begin position="162"/>
        <end position="186"/>
    </location>
</feature>
<evidence type="ECO:0000256" key="1">
    <source>
        <dbReference type="ARBA" id="ARBA00004651"/>
    </source>
</evidence>
<comment type="caution">
    <text evidence="9">The sequence shown here is derived from an EMBL/GenBank/DDBJ whole genome shotgun (WGS) entry which is preliminary data.</text>
</comment>
<comment type="subcellular location">
    <subcellularLocation>
        <location evidence="1">Cell membrane</location>
        <topology evidence="1">Multi-pass membrane protein</topology>
    </subcellularLocation>
</comment>
<feature type="transmembrane region" description="Helical" evidence="8">
    <location>
        <begin position="89"/>
        <end position="108"/>
    </location>
</feature>
<keyword evidence="5 8" id="KW-0812">Transmembrane</keyword>
<dbReference type="PANTHER" id="PTHR34979">
    <property type="entry name" value="INNER MEMBRANE PROTEIN YGAZ"/>
    <property type="match status" value="1"/>
</dbReference>
<name>A0ABU0CT59_9BACI</name>
<keyword evidence="7 8" id="KW-0472">Membrane</keyword>
<sequence length="266" mass="28636">MKKSSPPSTDIYQRPSSAAEGFAQFIQGAKLAFPIVIGYIPIAISYGVIALESGLSLFHTVAMSVFIYAGASQFMAVNMLGLGAGALELIFATFVLNLRHFVMSLFLMHRLRHLPQRWRGILSYGITDESFAVASFKTESGEKDGSENNDYGFQGKDHLSSYMFLGLFLTAYLAWIGGTLLGGLFYMFIPPAIGASMAIALYAMFIGLLIPAIRRSLSAGVIAVISAIFCTLFTVGLELPSGWGIVLATLMASLAGIVLFRGKEGQ</sequence>
<keyword evidence="3" id="KW-0813">Transport</keyword>
<evidence type="ECO:0000313" key="10">
    <source>
        <dbReference type="Proteomes" id="UP001232445"/>
    </source>
</evidence>
<dbReference type="EMBL" id="JAUSUQ010000008">
    <property type="protein sequence ID" value="MDQ0339594.1"/>
    <property type="molecule type" value="Genomic_DNA"/>
</dbReference>
<gene>
    <name evidence="9" type="ORF">J2S00_002382</name>
</gene>
<dbReference type="PANTHER" id="PTHR34979:SF1">
    <property type="entry name" value="INNER MEMBRANE PROTEIN YGAZ"/>
    <property type="match status" value="1"/>
</dbReference>
<feature type="transmembrane region" description="Helical" evidence="8">
    <location>
        <begin position="243"/>
        <end position="260"/>
    </location>
</feature>
<dbReference type="Pfam" id="PF03591">
    <property type="entry name" value="AzlC"/>
    <property type="match status" value="1"/>
</dbReference>
<accession>A0ABU0CT59</accession>
<keyword evidence="6 8" id="KW-1133">Transmembrane helix</keyword>